<feature type="region of interest" description="Disordered" evidence="1">
    <location>
        <begin position="24"/>
        <end position="50"/>
    </location>
</feature>
<feature type="region of interest" description="Disordered" evidence="1">
    <location>
        <begin position="64"/>
        <end position="108"/>
    </location>
</feature>
<protein>
    <submittedName>
        <fullName evidence="2">Uncharacterized protein</fullName>
    </submittedName>
</protein>
<accession>A0A4C1VNS7</accession>
<evidence type="ECO:0000313" key="2">
    <source>
        <dbReference type="EMBL" id="GBP39425.1"/>
    </source>
</evidence>
<proteinExistence type="predicted"/>
<sequence length="108" mass="12467">MGSGREVTFVVIAATDLRSYRTFWHQRQKKDPSTKSARHRHPTPKPSSFTRHLFQSTHLTRNATAVNFRPQLRPAKKMNNPDLSQRRRDDGDALKLPPTYTHRGLTSC</sequence>
<keyword evidence="3" id="KW-1185">Reference proteome</keyword>
<gene>
    <name evidence="2" type="ORF">EVAR_95877_1</name>
</gene>
<name>A0A4C1VNS7_EUMVA</name>
<feature type="compositionally biased region" description="Basic and acidic residues" evidence="1">
    <location>
        <begin position="84"/>
        <end position="93"/>
    </location>
</feature>
<dbReference type="Proteomes" id="UP000299102">
    <property type="component" value="Unassembled WGS sequence"/>
</dbReference>
<comment type="caution">
    <text evidence="2">The sequence shown here is derived from an EMBL/GenBank/DDBJ whole genome shotgun (WGS) entry which is preliminary data.</text>
</comment>
<dbReference type="AlphaFoldDB" id="A0A4C1VNS7"/>
<organism evidence="2 3">
    <name type="scientific">Eumeta variegata</name>
    <name type="common">Bagworm moth</name>
    <name type="synonym">Eumeta japonica</name>
    <dbReference type="NCBI Taxonomy" id="151549"/>
    <lineage>
        <taxon>Eukaryota</taxon>
        <taxon>Metazoa</taxon>
        <taxon>Ecdysozoa</taxon>
        <taxon>Arthropoda</taxon>
        <taxon>Hexapoda</taxon>
        <taxon>Insecta</taxon>
        <taxon>Pterygota</taxon>
        <taxon>Neoptera</taxon>
        <taxon>Endopterygota</taxon>
        <taxon>Lepidoptera</taxon>
        <taxon>Glossata</taxon>
        <taxon>Ditrysia</taxon>
        <taxon>Tineoidea</taxon>
        <taxon>Psychidae</taxon>
        <taxon>Oiketicinae</taxon>
        <taxon>Eumeta</taxon>
    </lineage>
</organism>
<evidence type="ECO:0000313" key="3">
    <source>
        <dbReference type="Proteomes" id="UP000299102"/>
    </source>
</evidence>
<reference evidence="2 3" key="1">
    <citation type="journal article" date="2019" name="Commun. Biol.">
        <title>The bagworm genome reveals a unique fibroin gene that provides high tensile strength.</title>
        <authorList>
            <person name="Kono N."/>
            <person name="Nakamura H."/>
            <person name="Ohtoshi R."/>
            <person name="Tomita M."/>
            <person name="Numata K."/>
            <person name="Arakawa K."/>
        </authorList>
    </citation>
    <scope>NUCLEOTIDE SEQUENCE [LARGE SCALE GENOMIC DNA]</scope>
</reference>
<dbReference type="EMBL" id="BGZK01000365">
    <property type="protein sequence ID" value="GBP39425.1"/>
    <property type="molecule type" value="Genomic_DNA"/>
</dbReference>
<evidence type="ECO:0000256" key="1">
    <source>
        <dbReference type="SAM" id="MobiDB-lite"/>
    </source>
</evidence>